<sequence>MENYGKPKKTVGMKLYPKTLTILNFLLFIFFMLGLTKEFINNFERIYERNGISSVFFLIGFDLVLLLIALGIPYIMIKLYPKIYYYEDGFTVGKNKEKVLYEKVDYFFIPNQHPALYAMNRFTTIWYKNNDNKWKFISAMGYPKKGFDLFQEDFVKINYPKAMKEIENGGTVEFLFNNPKKLIPALGKKKFIEKKLNQAMKIKVSKENIVFDNEVYEWDKYKITTNLGTIVVKDKDDKAILALPSRALIHKVNLLVAIIDKLGNN</sequence>
<name>A0A510JD80_9FUSO</name>
<feature type="transmembrane region" description="Helical" evidence="1">
    <location>
        <begin position="55"/>
        <end position="77"/>
    </location>
</feature>
<keyword evidence="1" id="KW-1133">Transmembrane helix</keyword>
<evidence type="ECO:0000313" key="3">
    <source>
        <dbReference type="Proteomes" id="UP000321606"/>
    </source>
</evidence>
<organism evidence="2 3">
    <name type="scientific">Pseudoleptotrichia goodfellowii</name>
    <dbReference type="NCBI Taxonomy" id="157692"/>
    <lineage>
        <taxon>Bacteria</taxon>
        <taxon>Fusobacteriati</taxon>
        <taxon>Fusobacteriota</taxon>
        <taxon>Fusobacteriia</taxon>
        <taxon>Fusobacteriales</taxon>
        <taxon>Leptotrichiaceae</taxon>
        <taxon>Pseudoleptotrichia</taxon>
    </lineage>
</organism>
<dbReference type="RefSeq" id="WP_026738162.1">
    <property type="nucleotide sequence ID" value="NZ_AP019822.1"/>
</dbReference>
<accession>A0A510JD80</accession>
<reference evidence="2 3" key="1">
    <citation type="submission" date="2019-07" db="EMBL/GenBank/DDBJ databases">
        <title>Complete Genome Sequence of Leptotrichia goodfellowii Strain JCM 16774.</title>
        <authorList>
            <person name="Watanabe S."/>
            <person name="Cui L."/>
        </authorList>
    </citation>
    <scope>NUCLEOTIDE SEQUENCE [LARGE SCALE GENOMIC DNA]</scope>
    <source>
        <strain evidence="2 3">JCM16774</strain>
    </source>
</reference>
<protein>
    <submittedName>
        <fullName evidence="2">Uncharacterized protein</fullName>
    </submittedName>
</protein>
<dbReference type="EMBL" id="AP019822">
    <property type="protein sequence ID" value="BBM37026.1"/>
    <property type="molecule type" value="Genomic_DNA"/>
</dbReference>
<keyword evidence="1" id="KW-0812">Transmembrane</keyword>
<evidence type="ECO:0000256" key="1">
    <source>
        <dbReference type="SAM" id="Phobius"/>
    </source>
</evidence>
<dbReference type="AlphaFoldDB" id="A0A510JD80"/>
<gene>
    <name evidence="2" type="ORF">JCM16774_1972</name>
</gene>
<dbReference type="Proteomes" id="UP000321606">
    <property type="component" value="Chromosome"/>
</dbReference>
<dbReference type="KEGG" id="lgo:JCM16774_1972"/>
<evidence type="ECO:0000313" key="2">
    <source>
        <dbReference type="EMBL" id="BBM37026.1"/>
    </source>
</evidence>
<proteinExistence type="predicted"/>
<dbReference type="OrthoDB" id="82143at2"/>
<keyword evidence="1" id="KW-0472">Membrane</keyword>
<feature type="transmembrane region" description="Helical" evidence="1">
    <location>
        <begin position="15"/>
        <end position="35"/>
    </location>
</feature>
<dbReference type="STRING" id="714315.GCA_000516535_01980"/>